<keyword evidence="1" id="KW-0802">TPR repeat</keyword>
<dbReference type="EMBL" id="SYUW01000029">
    <property type="protein sequence ID" value="TKF25551.1"/>
    <property type="molecule type" value="Genomic_DNA"/>
</dbReference>
<dbReference type="InterPro" id="IPR011990">
    <property type="entry name" value="TPR-like_helical_dom_sf"/>
</dbReference>
<organism evidence="3 5">
    <name type="scientific">Vibrio kanaloae</name>
    <dbReference type="NCBI Taxonomy" id="170673"/>
    <lineage>
        <taxon>Bacteria</taxon>
        <taxon>Pseudomonadati</taxon>
        <taxon>Pseudomonadota</taxon>
        <taxon>Gammaproteobacteria</taxon>
        <taxon>Vibrionales</taxon>
        <taxon>Vibrionaceae</taxon>
        <taxon>Vibrio</taxon>
    </lineage>
</organism>
<evidence type="ECO:0000313" key="6">
    <source>
        <dbReference type="Proteomes" id="UP000307574"/>
    </source>
</evidence>
<feature type="repeat" description="TPR" evidence="1">
    <location>
        <begin position="103"/>
        <end position="136"/>
    </location>
</feature>
<dbReference type="EMBL" id="SYUV01000062">
    <property type="protein sequence ID" value="TKF28935.1"/>
    <property type="molecule type" value="Genomic_DNA"/>
</dbReference>
<dbReference type="AlphaFoldDB" id="A0A2N7J6K2"/>
<evidence type="ECO:0000313" key="3">
    <source>
        <dbReference type="EMBL" id="TKF25551.1"/>
    </source>
</evidence>
<dbReference type="InterPro" id="IPR019734">
    <property type="entry name" value="TPR_rpt"/>
</dbReference>
<dbReference type="RefSeq" id="WP_102508398.1">
    <property type="nucleotide sequence ID" value="NZ_AP025498.1"/>
</dbReference>
<evidence type="ECO:0000313" key="5">
    <source>
        <dbReference type="Proteomes" id="UP000305234"/>
    </source>
</evidence>
<dbReference type="Gene3D" id="1.25.40.10">
    <property type="entry name" value="Tetratricopeptide repeat domain"/>
    <property type="match status" value="1"/>
</dbReference>
<feature type="repeat" description="TPR" evidence="1">
    <location>
        <begin position="137"/>
        <end position="170"/>
    </location>
</feature>
<dbReference type="Pfam" id="PF14559">
    <property type="entry name" value="TPR_19"/>
    <property type="match status" value="1"/>
</dbReference>
<name>A0A2N7J6K2_9VIBR</name>
<dbReference type="SUPFAM" id="SSF48452">
    <property type="entry name" value="TPR-like"/>
    <property type="match status" value="1"/>
</dbReference>
<sequence length="224" mass="25312">MKFLFVVIIFILAGCSSSQQPSDYTQSPGMCNEKLSQSQGMKLSFAQQAFNNQQYYSTLAMLQKINTTSVTRSSLEAKALLKTRQWDDASKVYNQLMDTCLRGKAAHGLGLISAYQKNYQQAGKWLRLAVDLEPDDSAIRNDYGFFLLLNNDTDAAKKEFLTALELNPDNHHSAKNLWLALSRDNDRKAAQSLTKRYGWGYKENLELTTALRSFSPLSIKESEQ</sequence>
<comment type="caution">
    <text evidence="3">The sequence shown here is derived from an EMBL/GenBank/DDBJ whole genome shotgun (WGS) entry which is preliminary data.</text>
</comment>
<dbReference type="GeneID" id="93967445"/>
<evidence type="ECO:0000256" key="1">
    <source>
        <dbReference type="PROSITE-ProRule" id="PRU00339"/>
    </source>
</evidence>
<evidence type="ECO:0000256" key="2">
    <source>
        <dbReference type="SAM" id="SignalP"/>
    </source>
</evidence>
<feature type="signal peptide" evidence="2">
    <location>
        <begin position="1"/>
        <end position="21"/>
    </location>
</feature>
<accession>A0A2N7J6K2</accession>
<dbReference type="PROSITE" id="PS50005">
    <property type="entry name" value="TPR"/>
    <property type="match status" value="2"/>
</dbReference>
<evidence type="ECO:0000313" key="4">
    <source>
        <dbReference type="EMBL" id="TKF28935.1"/>
    </source>
</evidence>
<dbReference type="Proteomes" id="UP000307574">
    <property type="component" value="Unassembled WGS sequence"/>
</dbReference>
<dbReference type="Proteomes" id="UP000305234">
    <property type="component" value="Unassembled WGS sequence"/>
</dbReference>
<proteinExistence type="predicted"/>
<reference evidence="5 6" key="1">
    <citation type="submission" date="2019-04" db="EMBL/GenBank/DDBJ databases">
        <title>A reverse ecology approach based on a biological definition of microbial populations.</title>
        <authorList>
            <person name="Arevalo P."/>
            <person name="Vaninsberghe D."/>
            <person name="Elsherbini J."/>
            <person name="Gore J."/>
            <person name="Polz M."/>
        </authorList>
    </citation>
    <scope>NUCLEOTIDE SEQUENCE [LARGE SCALE GENOMIC DNA]</scope>
    <source>
        <strain evidence="3 5">10N.261.46.E4</strain>
        <strain evidence="4 6">10N.261.46.F4</strain>
    </source>
</reference>
<keyword evidence="2" id="KW-0732">Signal</keyword>
<protein>
    <submittedName>
        <fullName evidence="3">Tetratricopeptide repeat protein</fullName>
    </submittedName>
</protein>
<feature type="chain" id="PRO_5036045772" evidence="2">
    <location>
        <begin position="22"/>
        <end position="224"/>
    </location>
</feature>
<dbReference type="PROSITE" id="PS51257">
    <property type="entry name" value="PROKAR_LIPOPROTEIN"/>
    <property type="match status" value="1"/>
</dbReference>
<gene>
    <name evidence="4" type="ORF">FCV50_17280</name>
    <name evidence="3" type="ORF">FCV52_11525</name>
</gene>